<dbReference type="Gene3D" id="1.20.58.340">
    <property type="entry name" value="Magnesium transport protein CorA, transmembrane region"/>
    <property type="match status" value="1"/>
</dbReference>
<name>A0AB34KD14_9PEZI</name>
<evidence type="ECO:0000259" key="2">
    <source>
        <dbReference type="Pfam" id="PF26616"/>
    </source>
</evidence>
<reference evidence="3 4" key="1">
    <citation type="journal article" date="2020" name="Microbiol. Resour. Announc.">
        <title>Draft Genome Sequence of a Cladosporium Species Isolated from the Mesophotic Ascidian Didemnum maculosum.</title>
        <authorList>
            <person name="Gioti A."/>
            <person name="Siaperas R."/>
            <person name="Nikolaivits E."/>
            <person name="Le Goff G."/>
            <person name="Ouazzani J."/>
            <person name="Kotoulas G."/>
            <person name="Topakas E."/>
        </authorList>
    </citation>
    <scope>NUCLEOTIDE SEQUENCE [LARGE SCALE GENOMIC DNA]</scope>
    <source>
        <strain evidence="3 4">TM138-S3</strain>
    </source>
</reference>
<dbReference type="InterPro" id="IPR058257">
    <property type="entry name" value="CorA-like_dom"/>
</dbReference>
<dbReference type="Proteomes" id="UP000803884">
    <property type="component" value="Unassembled WGS sequence"/>
</dbReference>
<feature type="transmembrane region" description="Helical" evidence="1">
    <location>
        <begin position="500"/>
        <end position="522"/>
    </location>
</feature>
<keyword evidence="4" id="KW-1185">Reference proteome</keyword>
<keyword evidence="1" id="KW-1133">Transmembrane helix</keyword>
<dbReference type="RefSeq" id="XP_069225871.1">
    <property type="nucleotide sequence ID" value="XM_069376963.1"/>
</dbReference>
<accession>A0AB34KD14</accession>
<evidence type="ECO:0000313" key="3">
    <source>
        <dbReference type="EMBL" id="KAL1582764.1"/>
    </source>
</evidence>
<evidence type="ECO:0000256" key="1">
    <source>
        <dbReference type="SAM" id="Phobius"/>
    </source>
</evidence>
<protein>
    <recommendedName>
        <fullName evidence="2">CorA-like transporter domain-containing protein</fullName>
    </recommendedName>
</protein>
<keyword evidence="1" id="KW-0472">Membrane</keyword>
<dbReference type="EMBL" id="JAAQHG020000044">
    <property type="protein sequence ID" value="KAL1582764.1"/>
    <property type="molecule type" value="Genomic_DNA"/>
</dbReference>
<sequence length="546" mass="62400">MPTAERLSSPDIGSNGDCTPLLDRFKASMDRAEDYPTNLISRNIYSYQLNEYLRQTEINRSRLFGPSSTVDFLEFRNGAKGLAARLRSKSELSKVDMCDASSYVEDPLCRFMFISAPSSRDRLNVEHNVLMHMLTWHQVMPEILDFLLVFGVSENPKDFQYTGFRSALTLSNDDRMLAIPKLGRSGREIRLCHILRSAEPVDQSGEIARFWPWALRPTVTYHAFDVESERSVWLIVKANALLKHRVRADCRENGLYQSPADGDASNSFESTLRTHLVICAWAGQNWRWYINFMEEKAQWLTRGTLTESLNQNSTGGNGKPRSRFSFRHLQEVHFMEEKANEALLVLRGNMSVIKELCALYTNVARVLTTELECAKLSPSALGDFQRYINITITELTTQESRLQMLLQILADRKVLLQSMLQWDNSQHSIAVAMSTGNMAEMTELTARISQKTIEEASHMRIITWVTLFFLPGTFVSTLMSTPIVHYPDHSEVVNVKALELFLAVALPLLVATLFAWYCLVLWHNYRRKSREQEEGRAKTTNQSSIT</sequence>
<dbReference type="GeneID" id="96009801"/>
<keyword evidence="1" id="KW-0812">Transmembrane</keyword>
<feature type="domain" description="CorA-like transporter" evidence="2">
    <location>
        <begin position="28"/>
        <end position="303"/>
    </location>
</feature>
<gene>
    <name evidence="3" type="ORF">WHR41_08359</name>
</gene>
<evidence type="ECO:0000313" key="4">
    <source>
        <dbReference type="Proteomes" id="UP000803884"/>
    </source>
</evidence>
<organism evidence="3 4">
    <name type="scientific">Cladosporium halotolerans</name>
    <dbReference type="NCBI Taxonomy" id="1052096"/>
    <lineage>
        <taxon>Eukaryota</taxon>
        <taxon>Fungi</taxon>
        <taxon>Dikarya</taxon>
        <taxon>Ascomycota</taxon>
        <taxon>Pezizomycotina</taxon>
        <taxon>Dothideomycetes</taxon>
        <taxon>Dothideomycetidae</taxon>
        <taxon>Cladosporiales</taxon>
        <taxon>Cladosporiaceae</taxon>
        <taxon>Cladosporium</taxon>
    </lineage>
</organism>
<dbReference type="AlphaFoldDB" id="A0AB34KD14"/>
<feature type="transmembrane region" description="Helical" evidence="1">
    <location>
        <begin position="461"/>
        <end position="480"/>
    </location>
</feature>
<comment type="caution">
    <text evidence="3">The sequence shown here is derived from an EMBL/GenBank/DDBJ whole genome shotgun (WGS) entry which is preliminary data.</text>
</comment>
<dbReference type="Pfam" id="PF26616">
    <property type="entry name" value="CorA-like"/>
    <property type="match status" value="1"/>
</dbReference>
<proteinExistence type="predicted"/>